<evidence type="ECO:0000313" key="1">
    <source>
        <dbReference type="EMBL" id="KAF0900596.1"/>
    </source>
</evidence>
<name>A0A6G1CKC4_9ORYZ</name>
<dbReference type="AlphaFoldDB" id="A0A6G1CKC4"/>
<reference evidence="1 2" key="1">
    <citation type="submission" date="2019-11" db="EMBL/GenBank/DDBJ databases">
        <title>Whole genome sequence of Oryza granulata.</title>
        <authorList>
            <person name="Li W."/>
        </authorList>
    </citation>
    <scope>NUCLEOTIDE SEQUENCE [LARGE SCALE GENOMIC DNA]</scope>
    <source>
        <strain evidence="2">cv. Menghai</strain>
        <tissue evidence="1">Leaf</tissue>
    </source>
</reference>
<dbReference type="EMBL" id="SPHZ02000009">
    <property type="protein sequence ID" value="KAF0900596.1"/>
    <property type="molecule type" value="Genomic_DNA"/>
</dbReference>
<accession>A0A6G1CKC4</accession>
<protein>
    <submittedName>
        <fullName evidence="1">Uncharacterized protein</fullName>
    </submittedName>
</protein>
<keyword evidence="2" id="KW-1185">Reference proteome</keyword>
<evidence type="ECO:0000313" key="2">
    <source>
        <dbReference type="Proteomes" id="UP000479710"/>
    </source>
</evidence>
<sequence>MMPTSPVIEQRCTPFPLPRLASLLLVMRRAVTVAYKAVTPASPVLLFHALPDALAHGHVVLIFFTIRHYHAELASLLFFPISPPQLATTSPFIAALLCLTQGNA</sequence>
<comment type="caution">
    <text evidence="1">The sequence shown here is derived from an EMBL/GenBank/DDBJ whole genome shotgun (WGS) entry which is preliminary data.</text>
</comment>
<dbReference type="Proteomes" id="UP000479710">
    <property type="component" value="Unassembled WGS sequence"/>
</dbReference>
<gene>
    <name evidence="1" type="ORF">E2562_033118</name>
</gene>
<organism evidence="1 2">
    <name type="scientific">Oryza meyeriana var. granulata</name>
    <dbReference type="NCBI Taxonomy" id="110450"/>
    <lineage>
        <taxon>Eukaryota</taxon>
        <taxon>Viridiplantae</taxon>
        <taxon>Streptophyta</taxon>
        <taxon>Embryophyta</taxon>
        <taxon>Tracheophyta</taxon>
        <taxon>Spermatophyta</taxon>
        <taxon>Magnoliopsida</taxon>
        <taxon>Liliopsida</taxon>
        <taxon>Poales</taxon>
        <taxon>Poaceae</taxon>
        <taxon>BOP clade</taxon>
        <taxon>Oryzoideae</taxon>
        <taxon>Oryzeae</taxon>
        <taxon>Oryzinae</taxon>
        <taxon>Oryza</taxon>
        <taxon>Oryza meyeriana</taxon>
    </lineage>
</organism>
<proteinExistence type="predicted"/>